<protein>
    <submittedName>
        <fullName evidence="4">Cobalt-precorrin-6X reductase</fullName>
    </submittedName>
</protein>
<keyword evidence="3" id="KW-0560">Oxidoreductase</keyword>
<dbReference type="GO" id="GO:0016994">
    <property type="term" value="F:precorrin-6A reductase activity"/>
    <property type="evidence" value="ECO:0007669"/>
    <property type="project" value="InterPro"/>
</dbReference>
<comment type="pathway">
    <text evidence="1">Cofactor biosynthesis; adenosylcobalamin biosynthesis.</text>
</comment>
<gene>
    <name evidence="4" type="ORF">Z955_07705</name>
</gene>
<dbReference type="PANTHER" id="PTHR36925">
    <property type="entry name" value="COBALT-PRECORRIN-6A REDUCTASE"/>
    <property type="match status" value="1"/>
</dbReference>
<dbReference type="NCBIfam" id="NF005970">
    <property type="entry name" value="PRK08057.1-4"/>
    <property type="match status" value="1"/>
</dbReference>
<sequence>MIGVVVGTSEGKEILSLLNEFTEDIFVSTATKYGGELLENYKYKILNTNPLDIEGFKKIIRDNSINIFIDASHPYAIEVSKNIIEACKCSGIIYFRYERPSIIEEFKNYKNIIRVKDYKELKEKLKNINGTILDTTGSKNIQKIIDMNLNSRIVHRVLPSSSVIKKCIDLGVKIENLIAIKGPISYELNKAFIKEYNAEALIMKDSGTAGGTYEKAKAIIDMNIYGFIIERENIEYKNKFTSIEKLIDKVKGENNEEFK</sequence>
<name>A0A0A0IEN0_CLOBO</name>
<dbReference type="PROSITE" id="PS51014">
    <property type="entry name" value="COBK_CBIJ"/>
    <property type="match status" value="1"/>
</dbReference>
<dbReference type="NCBIfam" id="TIGR00715">
    <property type="entry name" value="precor6x_red"/>
    <property type="match status" value="1"/>
</dbReference>
<dbReference type="Pfam" id="PF02571">
    <property type="entry name" value="CbiJ"/>
    <property type="match status" value="1"/>
</dbReference>
<dbReference type="RefSeq" id="WP_039257007.1">
    <property type="nucleotide sequence ID" value="NZ_JDRY01000034.1"/>
</dbReference>
<dbReference type="GO" id="GO:0009236">
    <property type="term" value="P:cobalamin biosynthetic process"/>
    <property type="evidence" value="ECO:0007669"/>
    <property type="project" value="UniProtKB-UniPathway"/>
</dbReference>
<accession>A0A0A0IEN0</accession>
<evidence type="ECO:0000313" key="5">
    <source>
        <dbReference type="Proteomes" id="UP000030014"/>
    </source>
</evidence>
<comment type="caution">
    <text evidence="4">The sequence shown here is derived from an EMBL/GenBank/DDBJ whole genome shotgun (WGS) entry which is preliminary data.</text>
</comment>
<dbReference type="UniPathway" id="UPA00148"/>
<dbReference type="EMBL" id="JDRY01000034">
    <property type="protein sequence ID" value="KGM99437.1"/>
    <property type="molecule type" value="Genomic_DNA"/>
</dbReference>
<evidence type="ECO:0000313" key="4">
    <source>
        <dbReference type="EMBL" id="KGM99437.1"/>
    </source>
</evidence>
<dbReference type="AlphaFoldDB" id="A0A0A0IEN0"/>
<proteinExistence type="predicted"/>
<evidence type="ECO:0000256" key="1">
    <source>
        <dbReference type="ARBA" id="ARBA00004953"/>
    </source>
</evidence>
<keyword evidence="2" id="KW-0169">Cobalamin biosynthesis</keyword>
<reference evidence="4 5" key="1">
    <citation type="submission" date="2014-01" db="EMBL/GenBank/DDBJ databases">
        <title>Plasmidome dynamics in the species complex Clostridium novyi sensu lato converts strains of independent lineages into distinctly different pathogens.</title>
        <authorList>
            <person name="Skarin H."/>
            <person name="Segerman B."/>
        </authorList>
    </citation>
    <scope>NUCLEOTIDE SEQUENCE [LARGE SCALE GENOMIC DNA]</scope>
    <source>
        <strain evidence="4 5">DC5</strain>
    </source>
</reference>
<dbReference type="PANTHER" id="PTHR36925:SF1">
    <property type="entry name" value="COBALT-PRECORRIN-6A REDUCTASE"/>
    <property type="match status" value="1"/>
</dbReference>
<dbReference type="Proteomes" id="UP000030014">
    <property type="component" value="Unassembled WGS sequence"/>
</dbReference>
<evidence type="ECO:0000256" key="3">
    <source>
        <dbReference type="ARBA" id="ARBA00023002"/>
    </source>
</evidence>
<organism evidence="4 5">
    <name type="scientific">Clostridium botulinum C/D str. DC5</name>
    <dbReference type="NCBI Taxonomy" id="1443128"/>
    <lineage>
        <taxon>Bacteria</taxon>
        <taxon>Bacillati</taxon>
        <taxon>Bacillota</taxon>
        <taxon>Clostridia</taxon>
        <taxon>Eubacteriales</taxon>
        <taxon>Clostridiaceae</taxon>
        <taxon>Clostridium</taxon>
    </lineage>
</organism>
<evidence type="ECO:0000256" key="2">
    <source>
        <dbReference type="ARBA" id="ARBA00022573"/>
    </source>
</evidence>
<dbReference type="InterPro" id="IPR003723">
    <property type="entry name" value="Precorrin-6x_reduct"/>
</dbReference>